<dbReference type="Pfam" id="PF03544">
    <property type="entry name" value="TonB_C"/>
    <property type="match status" value="1"/>
</dbReference>
<gene>
    <name evidence="3" type="ORF">KCG49_09270</name>
</gene>
<evidence type="ECO:0000313" key="3">
    <source>
        <dbReference type="EMBL" id="MBV7269376.1"/>
    </source>
</evidence>
<feature type="signal peptide" evidence="1">
    <location>
        <begin position="1"/>
        <end position="18"/>
    </location>
</feature>
<keyword evidence="1" id="KW-0732">Signal</keyword>
<dbReference type="PANTHER" id="PTHR33446:SF2">
    <property type="entry name" value="PROTEIN TONB"/>
    <property type="match status" value="1"/>
</dbReference>
<dbReference type="Proteomes" id="UP001138894">
    <property type="component" value="Unassembled WGS sequence"/>
</dbReference>
<name>A0A9X1F950_9FLAO</name>
<feature type="domain" description="TonB C-terminal" evidence="2">
    <location>
        <begin position="106"/>
        <end position="163"/>
    </location>
</feature>
<comment type="caution">
    <text evidence="3">The sequence shown here is derived from an EMBL/GenBank/DDBJ whole genome shotgun (WGS) entry which is preliminary data.</text>
</comment>
<dbReference type="RefSeq" id="WP_218546057.1">
    <property type="nucleotide sequence ID" value="NZ_JAGSPD010000006.1"/>
</dbReference>
<organism evidence="3 4">
    <name type="scientific">Winogradskyella luteola</name>
    <dbReference type="NCBI Taxonomy" id="2828330"/>
    <lineage>
        <taxon>Bacteria</taxon>
        <taxon>Pseudomonadati</taxon>
        <taxon>Bacteroidota</taxon>
        <taxon>Flavobacteriia</taxon>
        <taxon>Flavobacteriales</taxon>
        <taxon>Flavobacteriaceae</taxon>
        <taxon>Winogradskyella</taxon>
    </lineage>
</organism>
<evidence type="ECO:0000313" key="4">
    <source>
        <dbReference type="Proteomes" id="UP001138894"/>
    </source>
</evidence>
<dbReference type="PANTHER" id="PTHR33446">
    <property type="entry name" value="PROTEIN TONB-RELATED"/>
    <property type="match status" value="1"/>
</dbReference>
<accession>A0A9X1F950</accession>
<reference evidence="3" key="1">
    <citation type="submission" date="2021-04" db="EMBL/GenBank/DDBJ databases">
        <authorList>
            <person name="Pira H."/>
            <person name="Risdian C."/>
            <person name="Wink J."/>
        </authorList>
    </citation>
    <scope>NUCLEOTIDE SEQUENCE</scope>
    <source>
        <strain evidence="3">WHY3</strain>
    </source>
</reference>
<sequence>MKILLILCFLLISNLSFCQERTYTKSQLDSMSKETVFSEKHHLILKEKDTTSFKIIEHIPVYKGCEKEKDNAAKKNCMSQKIAELFKTHFKTTLPNDSKVPSGKARISLQFYIDKDGSLIDSIAKAPDEYLENEALRVLKLIPKFTPGYQRGEPVKVPYSLPIVLEVENENEDSDNFSYPVFRGCETKSSNEELKKCSKRKIMNFIKMSFDLGIADVALPQEKSTQFRLDFIINKKGKVEQVNAKANHRAIAIEAIRVTKRLPKFKKPGTKNGKAVNTPFSLLMTIYF</sequence>
<dbReference type="GO" id="GO:0098797">
    <property type="term" value="C:plasma membrane protein complex"/>
    <property type="evidence" value="ECO:0007669"/>
    <property type="project" value="TreeGrafter"/>
</dbReference>
<proteinExistence type="predicted"/>
<keyword evidence="4" id="KW-1185">Reference proteome</keyword>
<dbReference type="GO" id="GO:0031992">
    <property type="term" value="F:energy transducer activity"/>
    <property type="evidence" value="ECO:0007669"/>
    <property type="project" value="TreeGrafter"/>
</dbReference>
<dbReference type="InterPro" id="IPR037682">
    <property type="entry name" value="TonB_C"/>
</dbReference>
<evidence type="ECO:0000259" key="2">
    <source>
        <dbReference type="Pfam" id="PF03544"/>
    </source>
</evidence>
<feature type="chain" id="PRO_5040947320" evidence="1">
    <location>
        <begin position="19"/>
        <end position="288"/>
    </location>
</feature>
<dbReference type="GO" id="GO:0055085">
    <property type="term" value="P:transmembrane transport"/>
    <property type="evidence" value="ECO:0007669"/>
    <property type="project" value="InterPro"/>
</dbReference>
<protein>
    <submittedName>
        <fullName evidence="3">Energy transducer TonB</fullName>
    </submittedName>
</protein>
<dbReference type="InterPro" id="IPR051045">
    <property type="entry name" value="TonB-dependent_transducer"/>
</dbReference>
<dbReference type="AlphaFoldDB" id="A0A9X1F950"/>
<evidence type="ECO:0000256" key="1">
    <source>
        <dbReference type="SAM" id="SignalP"/>
    </source>
</evidence>
<dbReference type="EMBL" id="JAGSPD010000006">
    <property type="protein sequence ID" value="MBV7269376.1"/>
    <property type="molecule type" value="Genomic_DNA"/>
</dbReference>